<evidence type="ECO:0000256" key="3">
    <source>
        <dbReference type="ARBA" id="ARBA00029447"/>
    </source>
</evidence>
<dbReference type="AlphaFoldDB" id="A0AAC9NSA7"/>
<evidence type="ECO:0000256" key="2">
    <source>
        <dbReference type="ARBA" id="ARBA00023224"/>
    </source>
</evidence>
<dbReference type="GO" id="GO:0006935">
    <property type="term" value="P:chemotaxis"/>
    <property type="evidence" value="ECO:0007669"/>
    <property type="project" value="InterPro"/>
</dbReference>
<dbReference type="SUPFAM" id="SSF58104">
    <property type="entry name" value="Methyl-accepting chemotaxis protein (MCP) signaling domain"/>
    <property type="match status" value="1"/>
</dbReference>
<dbReference type="Pfam" id="PF00015">
    <property type="entry name" value="MCPsignal"/>
    <property type="match status" value="1"/>
</dbReference>
<dbReference type="GO" id="GO:0016020">
    <property type="term" value="C:membrane"/>
    <property type="evidence" value="ECO:0007669"/>
    <property type="project" value="UniProtKB-SubCell"/>
</dbReference>
<evidence type="ECO:0000256" key="4">
    <source>
        <dbReference type="PROSITE-ProRule" id="PRU00284"/>
    </source>
</evidence>
<evidence type="ECO:0000256" key="5">
    <source>
        <dbReference type="SAM" id="Coils"/>
    </source>
</evidence>
<dbReference type="SMART" id="SM00304">
    <property type="entry name" value="HAMP"/>
    <property type="match status" value="2"/>
</dbReference>
<keyword evidence="6" id="KW-0472">Membrane</keyword>
<dbReference type="PANTHER" id="PTHR32089">
    <property type="entry name" value="METHYL-ACCEPTING CHEMOTAXIS PROTEIN MCPB"/>
    <property type="match status" value="1"/>
</dbReference>
<dbReference type="PANTHER" id="PTHR32089:SF117">
    <property type="entry name" value="METHYL ACCEPTING SENSORY TRANSDUCER WITH CACHE_1 SMALL MOLECULE BINDING DOMAIN"/>
    <property type="match status" value="1"/>
</dbReference>
<comment type="subcellular location">
    <subcellularLocation>
        <location evidence="1">Membrane</location>
    </subcellularLocation>
</comment>
<dbReference type="FunFam" id="1.10.287.950:FF:000001">
    <property type="entry name" value="Methyl-accepting chemotaxis sensory transducer"/>
    <property type="match status" value="1"/>
</dbReference>
<evidence type="ECO:0000256" key="1">
    <source>
        <dbReference type="ARBA" id="ARBA00004370"/>
    </source>
</evidence>
<keyword evidence="2 4" id="KW-0807">Transducer</keyword>
<feature type="domain" description="Methyl-accepting transducer" evidence="7">
    <location>
        <begin position="438"/>
        <end position="674"/>
    </location>
</feature>
<evidence type="ECO:0000256" key="6">
    <source>
        <dbReference type="SAM" id="Phobius"/>
    </source>
</evidence>
<sequence length="712" mass="76698">MKKSHSLSSKLMSVVGMLFVLIALVFIGVSYALLDRTESEIGQHVNTEVVSQIQKTVSAKASQYAAQTEALINSAHFLPYTLASQLSASIEASDALSLSREQTQRLVKSVLNTGTTSSMYAQFETNLFDGNAEANKTGKIHSTPGTGSFEVYFIRSNNGLAEQVPITDPELKHDTRLDEFGFRAAEWYLCNKETRKPCVSNPYQYEIREGYTELMTSLTVPVIANNQFRGVVGTDLNLPIIQKRAENLKASLYNGNAEVYVISHNGLVVAATNATSKLARPFSEVFADKAKSETLLSANKQAGLLENDGMLYVSEDIDLDLAGVKWKMIVGVSKAHAMAPVTSLETMISTAVTSLLTTQFIVAVVCTVIALVLVFLFTKSIIQPVRQVAARMEELAGQGGDLTQDIHVHSHAELIQLSEAFNHFKESVREMLDQAKQSCSHVIEQSGETQAHTQSTNELIQVQQAEIDSVVTAITEMSQTAQEVARTAADAANNADNATDSVKQTETEISEATRSVVDLSQEMQNASTAVQAVSQRSADIKKILDVIGAIADQTNLLALNAAIEAARAGDNGRGFSVVADEVRSLASKTAESVEEIGNVITALQGEVDHTVETIYSGSQKANDASHRSQSALDKMQTTVLQIGEISERMTQMAAAAEEQSQVSEELNRNMVVIGNATSEVATNSEASAASSKAINNAVSKLAALLAKLKTHQ</sequence>
<dbReference type="CDD" id="cd12913">
    <property type="entry name" value="PDC1_MCP_like"/>
    <property type="match status" value="1"/>
</dbReference>
<evidence type="ECO:0000259" key="7">
    <source>
        <dbReference type="PROSITE" id="PS50111"/>
    </source>
</evidence>
<dbReference type="Pfam" id="PF22673">
    <property type="entry name" value="MCP-like_PDC_1"/>
    <property type="match status" value="1"/>
</dbReference>
<organism evidence="9 10">
    <name type="scientific">Alteromonas mediterranea</name>
    <dbReference type="NCBI Taxonomy" id="314275"/>
    <lineage>
        <taxon>Bacteria</taxon>
        <taxon>Pseudomonadati</taxon>
        <taxon>Pseudomonadota</taxon>
        <taxon>Gammaproteobacteria</taxon>
        <taxon>Alteromonadales</taxon>
        <taxon>Alteromonadaceae</taxon>
        <taxon>Alteromonas/Salinimonas group</taxon>
        <taxon>Alteromonas</taxon>
    </lineage>
</organism>
<evidence type="ECO:0000259" key="8">
    <source>
        <dbReference type="PROSITE" id="PS50885"/>
    </source>
</evidence>
<dbReference type="PRINTS" id="PR00260">
    <property type="entry name" value="CHEMTRNSDUCR"/>
</dbReference>
<dbReference type="RefSeq" id="WP_071959537.1">
    <property type="nucleotide sequence ID" value="NZ_CP018024.1"/>
</dbReference>
<feature type="domain" description="HAMP" evidence="8">
    <location>
        <begin position="379"/>
        <end position="433"/>
    </location>
</feature>
<feature type="transmembrane region" description="Helical" evidence="6">
    <location>
        <begin position="12"/>
        <end position="34"/>
    </location>
</feature>
<dbReference type="EMBL" id="CP018024">
    <property type="protein sequence ID" value="APD90406.1"/>
    <property type="molecule type" value="Genomic_DNA"/>
</dbReference>
<dbReference type="InterPro" id="IPR004089">
    <property type="entry name" value="MCPsignal_dom"/>
</dbReference>
<protein>
    <submittedName>
        <fullName evidence="9">Chemotaxis protein</fullName>
    </submittedName>
</protein>
<keyword evidence="5" id="KW-0175">Coiled coil</keyword>
<comment type="similarity">
    <text evidence="3">Belongs to the methyl-accepting chemotaxis (MCP) protein family.</text>
</comment>
<dbReference type="PROSITE" id="PS50885">
    <property type="entry name" value="HAMP"/>
    <property type="match status" value="1"/>
</dbReference>
<dbReference type="InterPro" id="IPR004090">
    <property type="entry name" value="Chemotax_Me-accpt_rcpt"/>
</dbReference>
<dbReference type="Gene3D" id="3.30.450.20">
    <property type="entry name" value="PAS domain"/>
    <property type="match status" value="1"/>
</dbReference>
<accession>A0AAC9NSA7</accession>
<feature type="transmembrane region" description="Helical" evidence="6">
    <location>
        <begin position="360"/>
        <end position="382"/>
    </location>
</feature>
<dbReference type="CDD" id="cd06225">
    <property type="entry name" value="HAMP"/>
    <property type="match status" value="1"/>
</dbReference>
<dbReference type="SMART" id="SM00283">
    <property type="entry name" value="MA"/>
    <property type="match status" value="1"/>
</dbReference>
<dbReference type="InterPro" id="IPR003660">
    <property type="entry name" value="HAMP_dom"/>
</dbReference>
<evidence type="ECO:0000313" key="10">
    <source>
        <dbReference type="Proteomes" id="UP000182101"/>
    </source>
</evidence>
<dbReference type="Gene3D" id="6.10.340.10">
    <property type="match status" value="1"/>
</dbReference>
<gene>
    <name evidence="9" type="ORF">BM524_11660</name>
</gene>
<dbReference type="GO" id="GO:0004888">
    <property type="term" value="F:transmembrane signaling receptor activity"/>
    <property type="evidence" value="ECO:0007669"/>
    <property type="project" value="InterPro"/>
</dbReference>
<keyword evidence="6" id="KW-0812">Transmembrane</keyword>
<feature type="coiled-coil region" evidence="5">
    <location>
        <begin position="488"/>
        <end position="529"/>
    </location>
</feature>
<dbReference type="GO" id="GO:0007165">
    <property type="term" value="P:signal transduction"/>
    <property type="evidence" value="ECO:0007669"/>
    <property type="project" value="UniProtKB-KW"/>
</dbReference>
<proteinExistence type="inferred from homology"/>
<dbReference type="Proteomes" id="UP000182101">
    <property type="component" value="Chromosome"/>
</dbReference>
<dbReference type="Gene3D" id="1.10.287.950">
    <property type="entry name" value="Methyl-accepting chemotaxis protein"/>
    <property type="match status" value="1"/>
</dbReference>
<reference evidence="9 10" key="1">
    <citation type="submission" date="2016-11" db="EMBL/GenBank/DDBJ databases">
        <title>Networking in microbes: conjugative elements and plasmids in the genus Alteromonas.</title>
        <authorList>
            <person name="Lopez-Perez M."/>
            <person name="Ramon-Marco N."/>
            <person name="Rodriguez-Valera F."/>
        </authorList>
    </citation>
    <scope>NUCLEOTIDE SEQUENCE [LARGE SCALE GENOMIC DNA]</scope>
    <source>
        <strain evidence="9 10">CP48</strain>
    </source>
</reference>
<name>A0AAC9NSA7_9ALTE</name>
<keyword evidence="6" id="KW-1133">Transmembrane helix</keyword>
<dbReference type="PROSITE" id="PS50111">
    <property type="entry name" value="CHEMOTAXIS_TRANSDUC_2"/>
    <property type="match status" value="1"/>
</dbReference>
<evidence type="ECO:0000313" key="9">
    <source>
        <dbReference type="EMBL" id="APD90406.1"/>
    </source>
</evidence>
<dbReference type="Pfam" id="PF00672">
    <property type="entry name" value="HAMP"/>
    <property type="match status" value="1"/>
</dbReference>